<dbReference type="SMART" id="SM00387">
    <property type="entry name" value="HATPase_c"/>
    <property type="match status" value="1"/>
</dbReference>
<sequence length="121" mass="13187">MDACAVCRDPDRLKQLLVILTSNAIKYTPDGGSVSFRLRSRNGKAELCIRDTGVGIAAEELGRVFERHYRAKQEGLTDPGGSGLGLSLAKWIVEEHKGEILLESTVGVGTEVRVRLPLLIK</sequence>
<dbReference type="Proteomes" id="UP000321306">
    <property type="component" value="Unassembled WGS sequence"/>
</dbReference>
<name>A0A511MYG2_DEIC1</name>
<evidence type="ECO:0000313" key="9">
    <source>
        <dbReference type="Proteomes" id="UP000321306"/>
    </source>
</evidence>
<dbReference type="FunFam" id="3.30.565.10:FF:000006">
    <property type="entry name" value="Sensor histidine kinase WalK"/>
    <property type="match status" value="1"/>
</dbReference>
<keyword evidence="3" id="KW-0597">Phosphoprotein</keyword>
<dbReference type="PANTHER" id="PTHR43711">
    <property type="entry name" value="TWO-COMPONENT HISTIDINE KINASE"/>
    <property type="match status" value="1"/>
</dbReference>
<evidence type="ECO:0000256" key="4">
    <source>
        <dbReference type="ARBA" id="ARBA00022679"/>
    </source>
</evidence>
<evidence type="ECO:0000256" key="6">
    <source>
        <dbReference type="ARBA" id="ARBA00023012"/>
    </source>
</evidence>
<dbReference type="OrthoDB" id="9757990at2"/>
<organism evidence="8 9">
    <name type="scientific">Deinococcus cellulosilyticus (strain DSM 18568 / NBRC 106333 / KACC 11606 / 5516J-15)</name>
    <dbReference type="NCBI Taxonomy" id="1223518"/>
    <lineage>
        <taxon>Bacteria</taxon>
        <taxon>Thermotogati</taxon>
        <taxon>Deinococcota</taxon>
        <taxon>Deinococci</taxon>
        <taxon>Deinococcales</taxon>
        <taxon>Deinococcaceae</taxon>
        <taxon>Deinococcus</taxon>
    </lineage>
</organism>
<keyword evidence="6" id="KW-0902">Two-component regulatory system</keyword>
<dbReference type="RefSeq" id="WP_146883050.1">
    <property type="nucleotide sequence ID" value="NZ_BJXB01000004.1"/>
</dbReference>
<proteinExistence type="predicted"/>
<dbReference type="InterPro" id="IPR050736">
    <property type="entry name" value="Sensor_HK_Regulatory"/>
</dbReference>
<keyword evidence="4" id="KW-0808">Transferase</keyword>
<dbReference type="PROSITE" id="PS50109">
    <property type="entry name" value="HIS_KIN"/>
    <property type="match status" value="1"/>
</dbReference>
<dbReference type="PANTHER" id="PTHR43711:SF1">
    <property type="entry name" value="HISTIDINE KINASE 1"/>
    <property type="match status" value="1"/>
</dbReference>
<evidence type="ECO:0000259" key="7">
    <source>
        <dbReference type="PROSITE" id="PS50109"/>
    </source>
</evidence>
<dbReference type="InterPro" id="IPR004358">
    <property type="entry name" value="Sig_transdc_His_kin-like_C"/>
</dbReference>
<dbReference type="InterPro" id="IPR003594">
    <property type="entry name" value="HATPase_dom"/>
</dbReference>
<dbReference type="InterPro" id="IPR005467">
    <property type="entry name" value="His_kinase_dom"/>
</dbReference>
<dbReference type="AlphaFoldDB" id="A0A511MYG2"/>
<dbReference type="EMBL" id="BJXB01000004">
    <property type="protein sequence ID" value="GEM45599.1"/>
    <property type="molecule type" value="Genomic_DNA"/>
</dbReference>
<dbReference type="InterPro" id="IPR036890">
    <property type="entry name" value="HATPase_C_sf"/>
</dbReference>
<accession>A0A511MYG2</accession>
<evidence type="ECO:0000256" key="1">
    <source>
        <dbReference type="ARBA" id="ARBA00000085"/>
    </source>
</evidence>
<feature type="domain" description="Histidine kinase" evidence="7">
    <location>
        <begin position="1"/>
        <end position="120"/>
    </location>
</feature>
<evidence type="ECO:0000256" key="5">
    <source>
        <dbReference type="ARBA" id="ARBA00022777"/>
    </source>
</evidence>
<comment type="catalytic activity">
    <reaction evidence="1">
        <text>ATP + protein L-histidine = ADP + protein N-phospho-L-histidine.</text>
        <dbReference type="EC" id="2.7.13.3"/>
    </reaction>
</comment>
<dbReference type="GO" id="GO:0000160">
    <property type="term" value="P:phosphorelay signal transduction system"/>
    <property type="evidence" value="ECO:0007669"/>
    <property type="project" value="UniProtKB-KW"/>
</dbReference>
<evidence type="ECO:0000256" key="3">
    <source>
        <dbReference type="ARBA" id="ARBA00022553"/>
    </source>
</evidence>
<protein>
    <recommendedName>
        <fullName evidence="2">histidine kinase</fullName>
        <ecNumber evidence="2">2.7.13.3</ecNumber>
    </recommendedName>
</protein>
<reference evidence="8 9" key="1">
    <citation type="submission" date="2019-07" db="EMBL/GenBank/DDBJ databases">
        <title>Whole genome shotgun sequence of Deinococcus cellulosilyticus NBRC 106333.</title>
        <authorList>
            <person name="Hosoyama A."/>
            <person name="Uohara A."/>
            <person name="Ohji S."/>
            <person name="Ichikawa N."/>
        </authorList>
    </citation>
    <scope>NUCLEOTIDE SEQUENCE [LARGE SCALE GENOMIC DNA]</scope>
    <source>
        <strain evidence="8 9">NBRC 106333</strain>
    </source>
</reference>
<dbReference type="Pfam" id="PF02518">
    <property type="entry name" value="HATPase_c"/>
    <property type="match status" value="1"/>
</dbReference>
<gene>
    <name evidence="8" type="ORF">DC3_12340</name>
</gene>
<keyword evidence="9" id="KW-1185">Reference proteome</keyword>
<dbReference type="Gene3D" id="3.30.565.10">
    <property type="entry name" value="Histidine kinase-like ATPase, C-terminal domain"/>
    <property type="match status" value="1"/>
</dbReference>
<dbReference type="SUPFAM" id="SSF55874">
    <property type="entry name" value="ATPase domain of HSP90 chaperone/DNA topoisomerase II/histidine kinase"/>
    <property type="match status" value="1"/>
</dbReference>
<dbReference type="EC" id="2.7.13.3" evidence="2"/>
<dbReference type="GO" id="GO:0004673">
    <property type="term" value="F:protein histidine kinase activity"/>
    <property type="evidence" value="ECO:0007669"/>
    <property type="project" value="UniProtKB-EC"/>
</dbReference>
<comment type="caution">
    <text evidence="8">The sequence shown here is derived from an EMBL/GenBank/DDBJ whole genome shotgun (WGS) entry which is preliminary data.</text>
</comment>
<dbReference type="PRINTS" id="PR00344">
    <property type="entry name" value="BCTRLSENSOR"/>
</dbReference>
<evidence type="ECO:0000256" key="2">
    <source>
        <dbReference type="ARBA" id="ARBA00012438"/>
    </source>
</evidence>
<evidence type="ECO:0000313" key="8">
    <source>
        <dbReference type="EMBL" id="GEM45599.1"/>
    </source>
</evidence>
<keyword evidence="5" id="KW-0418">Kinase</keyword>